<name>A0A8S1DEM0_9INSE</name>
<gene>
    <name evidence="3" type="ORF">CLODIP_2_CD13151</name>
</gene>
<comment type="similarity">
    <text evidence="1">Belongs to the short-chain dehydrogenases/reductases (SDR) family.</text>
</comment>
<dbReference type="Gene3D" id="3.40.50.720">
    <property type="entry name" value="NAD(P)-binding Rossmann-like Domain"/>
    <property type="match status" value="1"/>
</dbReference>
<dbReference type="InterPro" id="IPR036291">
    <property type="entry name" value="NAD(P)-bd_dom_sf"/>
</dbReference>
<dbReference type="InterPro" id="IPR002347">
    <property type="entry name" value="SDR_fam"/>
</dbReference>
<proteinExistence type="inferred from homology"/>
<dbReference type="PANTHER" id="PTHR43115">
    <property type="entry name" value="DEHYDROGENASE/REDUCTASE SDR FAMILY MEMBER 11"/>
    <property type="match status" value="1"/>
</dbReference>
<evidence type="ECO:0008006" key="5">
    <source>
        <dbReference type="Google" id="ProtNLM"/>
    </source>
</evidence>
<protein>
    <recommendedName>
        <fullName evidence="5">Dehydrogenase/reductase SDR family member 11</fullName>
    </recommendedName>
</protein>
<dbReference type="AlphaFoldDB" id="A0A8S1DEM0"/>
<dbReference type="EMBL" id="CADEPI010000220">
    <property type="protein sequence ID" value="CAB3380930.1"/>
    <property type="molecule type" value="Genomic_DNA"/>
</dbReference>
<evidence type="ECO:0000256" key="2">
    <source>
        <dbReference type="ARBA" id="ARBA00023002"/>
    </source>
</evidence>
<sequence length="211" mass="23317">MHRWVGKVALLTEVAEGFGPSLANHLVNRGVRVVGLAKRVDNLGSSGQNGRVPGSTAGTLYAHNCDITKGEDIMRVLRWTRARLGGVDILINNAEAHKDTQLMNPRTISPYLHCAFMTEVLRDMQNSKEEGHVINIGSVADKLFPYFGIYEHRQVGDGVSQHEIHLEAGNKIKVTNIVPDVLGRRDLELVLEDALLRFPHQEQEKAASVAL</sequence>
<keyword evidence="2" id="KW-0560">Oxidoreductase</keyword>
<dbReference type="OrthoDB" id="1933717at2759"/>
<keyword evidence="4" id="KW-1185">Reference proteome</keyword>
<comment type="caution">
    <text evidence="3">The sequence shown here is derived from an EMBL/GenBank/DDBJ whole genome shotgun (WGS) entry which is preliminary data.</text>
</comment>
<dbReference type="SUPFAM" id="SSF51735">
    <property type="entry name" value="NAD(P)-binding Rossmann-fold domains"/>
    <property type="match status" value="1"/>
</dbReference>
<evidence type="ECO:0000256" key="1">
    <source>
        <dbReference type="ARBA" id="ARBA00006484"/>
    </source>
</evidence>
<dbReference type="PANTHER" id="PTHR43115:SF4">
    <property type="entry name" value="DEHYDROGENASE_REDUCTASE SDR FAMILY MEMBER 11"/>
    <property type="match status" value="1"/>
</dbReference>
<dbReference type="Proteomes" id="UP000494165">
    <property type="component" value="Unassembled WGS sequence"/>
</dbReference>
<dbReference type="PRINTS" id="PR00081">
    <property type="entry name" value="GDHRDH"/>
</dbReference>
<accession>A0A8S1DEM0</accession>
<reference evidence="3 4" key="1">
    <citation type="submission" date="2020-04" db="EMBL/GenBank/DDBJ databases">
        <authorList>
            <person name="Alioto T."/>
            <person name="Alioto T."/>
            <person name="Gomez Garrido J."/>
        </authorList>
    </citation>
    <scope>NUCLEOTIDE SEQUENCE [LARGE SCALE GENOMIC DNA]</scope>
</reference>
<dbReference type="Pfam" id="PF00106">
    <property type="entry name" value="adh_short"/>
    <property type="match status" value="1"/>
</dbReference>
<evidence type="ECO:0000313" key="4">
    <source>
        <dbReference type="Proteomes" id="UP000494165"/>
    </source>
</evidence>
<dbReference type="GO" id="GO:0016491">
    <property type="term" value="F:oxidoreductase activity"/>
    <property type="evidence" value="ECO:0007669"/>
    <property type="project" value="UniProtKB-KW"/>
</dbReference>
<organism evidence="3 4">
    <name type="scientific">Cloeon dipterum</name>
    <dbReference type="NCBI Taxonomy" id="197152"/>
    <lineage>
        <taxon>Eukaryota</taxon>
        <taxon>Metazoa</taxon>
        <taxon>Ecdysozoa</taxon>
        <taxon>Arthropoda</taxon>
        <taxon>Hexapoda</taxon>
        <taxon>Insecta</taxon>
        <taxon>Pterygota</taxon>
        <taxon>Palaeoptera</taxon>
        <taxon>Ephemeroptera</taxon>
        <taxon>Pisciforma</taxon>
        <taxon>Baetidae</taxon>
        <taxon>Cloeon</taxon>
    </lineage>
</organism>
<evidence type="ECO:0000313" key="3">
    <source>
        <dbReference type="EMBL" id="CAB3380930.1"/>
    </source>
</evidence>